<evidence type="ECO:0000256" key="3">
    <source>
        <dbReference type="ARBA" id="ARBA00023242"/>
    </source>
</evidence>
<evidence type="ECO:0000256" key="2">
    <source>
        <dbReference type="ARBA" id="ARBA00020595"/>
    </source>
</evidence>
<dbReference type="PANTHER" id="PTHR14455">
    <property type="entry name" value="ASKOPOS"/>
    <property type="match status" value="1"/>
</dbReference>
<evidence type="ECO:0000256" key="1">
    <source>
        <dbReference type="ARBA" id="ARBA00004123"/>
    </source>
</evidence>
<feature type="region of interest" description="Disordered" evidence="4">
    <location>
        <begin position="175"/>
        <end position="200"/>
    </location>
</feature>
<sequence length="469" mass="52827">MTCSLVPSEQSSGTSLLPKDNAPFSWGSLDEDGLDDSLLELSDGEEDDGHLSLTEEEIQELLKDDDALDDDLSNEHFSWGGGLLKDDSRHVEKGGRGSQILLDTPQEKNSLYSLGPVPETPGLSKLPQLSTSVGRGPTPTKPLNRRFALEKNLIKITVAPFDPTVCDAVLDKDKTDTSKDIEKPSSLGEEMREDGLSPNESKLCTEFEGISPNNSAWDGPLLPSSNNNFQQTVSDKNMPDSKKPTPVFSQILDHSETPNTGSSWRSGSHESSCEMRFPVVSSSSNKVSIFFQSEEKNEIIFIQKIPSLLLHSFSAEKKQEVLDKDSGKLKVPERRLGKVIPVLQAKTRTNVTTFSQSDLEQQKQKYLRSVIAHIEDSNQGNMPLNLQCDTHMMIYLLWEFYSNFNCCVLSNLKQCQTMRSAWRNYARKRQKPLQRYSLTQWVDRNMRSHHRFQRLSDFRSSPFVSPHQQ</sequence>
<feature type="compositionally biased region" description="Polar residues" evidence="4">
    <location>
        <begin position="1"/>
        <end position="15"/>
    </location>
</feature>
<evidence type="ECO:0000313" key="5">
    <source>
        <dbReference type="EMBL" id="KAF5910383.1"/>
    </source>
</evidence>
<accession>A0A7J7E3Y6</accession>
<dbReference type="GO" id="GO:0048306">
    <property type="term" value="F:calcium-dependent protein binding"/>
    <property type="evidence" value="ECO:0007669"/>
    <property type="project" value="InterPro"/>
</dbReference>
<proteinExistence type="predicted"/>
<keyword evidence="3" id="KW-0539">Nucleus</keyword>
<feature type="compositionally biased region" description="Polar residues" evidence="4">
    <location>
        <begin position="223"/>
        <end position="235"/>
    </location>
</feature>
<evidence type="ECO:0000313" key="6">
    <source>
        <dbReference type="Proteomes" id="UP000551758"/>
    </source>
</evidence>
<dbReference type="AlphaFoldDB" id="A0A7J7E3Y6"/>
<feature type="compositionally biased region" description="Acidic residues" evidence="4">
    <location>
        <begin position="29"/>
        <end position="49"/>
    </location>
</feature>
<comment type="caution">
    <text evidence="5">The sequence shown here is derived from an EMBL/GenBank/DDBJ whole genome shotgun (WGS) entry which is preliminary data.</text>
</comment>
<dbReference type="GO" id="GO:0005634">
    <property type="term" value="C:nucleus"/>
    <property type="evidence" value="ECO:0007669"/>
    <property type="project" value="UniProtKB-SubCell"/>
</dbReference>
<name>A0A7J7E3Y6_DICBM</name>
<feature type="region of interest" description="Disordered" evidence="4">
    <location>
        <begin position="118"/>
        <end position="143"/>
    </location>
</feature>
<dbReference type="EMBL" id="JACDTQ010004225">
    <property type="protein sequence ID" value="KAF5910383.1"/>
    <property type="molecule type" value="Genomic_DNA"/>
</dbReference>
<gene>
    <name evidence="5" type="ORF">HPG69_014615</name>
</gene>
<feature type="region of interest" description="Disordered" evidence="4">
    <location>
        <begin position="1"/>
        <end position="49"/>
    </location>
</feature>
<reference evidence="5 6" key="1">
    <citation type="journal article" date="2020" name="Mol. Biol. Evol.">
        <title>Interspecific Gene Flow and the Evolution of Specialization in Black and White Rhinoceros.</title>
        <authorList>
            <person name="Moodley Y."/>
            <person name="Westbury M.V."/>
            <person name="Russo I.M."/>
            <person name="Gopalakrishnan S."/>
            <person name="Rakotoarivelo A."/>
            <person name="Olsen R.A."/>
            <person name="Prost S."/>
            <person name="Tunstall T."/>
            <person name="Ryder O.A."/>
            <person name="Dalen L."/>
            <person name="Bruford M.W."/>
        </authorList>
    </citation>
    <scope>NUCLEOTIDE SEQUENCE [LARGE SCALE GENOMIC DNA]</scope>
    <source>
        <strain evidence="5">SBR-YM</strain>
        <tissue evidence="5">Skin</tissue>
    </source>
</reference>
<dbReference type="PANTHER" id="PTHR14455:SF0">
    <property type="entry name" value="S100P-BINDING PROTEIN"/>
    <property type="match status" value="1"/>
</dbReference>
<evidence type="ECO:0000256" key="4">
    <source>
        <dbReference type="SAM" id="MobiDB-lite"/>
    </source>
</evidence>
<feature type="compositionally biased region" description="Basic and acidic residues" evidence="4">
    <location>
        <begin position="175"/>
        <end position="195"/>
    </location>
</feature>
<dbReference type="InterPro" id="IPR026097">
    <property type="entry name" value="S100PBP"/>
</dbReference>
<comment type="subcellular location">
    <subcellularLocation>
        <location evidence="1">Nucleus</location>
    </subcellularLocation>
</comment>
<organism evidence="5 6">
    <name type="scientific">Diceros bicornis minor</name>
    <name type="common">South-central black rhinoceros</name>
    <dbReference type="NCBI Taxonomy" id="77932"/>
    <lineage>
        <taxon>Eukaryota</taxon>
        <taxon>Metazoa</taxon>
        <taxon>Chordata</taxon>
        <taxon>Craniata</taxon>
        <taxon>Vertebrata</taxon>
        <taxon>Euteleostomi</taxon>
        <taxon>Mammalia</taxon>
        <taxon>Eutheria</taxon>
        <taxon>Laurasiatheria</taxon>
        <taxon>Perissodactyla</taxon>
        <taxon>Rhinocerotidae</taxon>
        <taxon>Diceros</taxon>
    </lineage>
</organism>
<keyword evidence="6" id="KW-1185">Reference proteome</keyword>
<dbReference type="Proteomes" id="UP000551758">
    <property type="component" value="Unassembled WGS sequence"/>
</dbReference>
<protein>
    <recommendedName>
        <fullName evidence="2">S100P-binding protein</fullName>
    </recommendedName>
</protein>
<dbReference type="Pfam" id="PF15427">
    <property type="entry name" value="S100PBPR"/>
    <property type="match status" value="2"/>
</dbReference>
<feature type="region of interest" description="Disordered" evidence="4">
    <location>
        <begin position="222"/>
        <end position="248"/>
    </location>
</feature>